<dbReference type="AlphaFoldDB" id="I3X564"/>
<dbReference type="CDD" id="cd03136">
    <property type="entry name" value="GATase1_AraC_ArgR_like"/>
    <property type="match status" value="1"/>
</dbReference>
<dbReference type="EMBL" id="CP003563">
    <property type="protein sequence ID" value="AFL51020.1"/>
    <property type="molecule type" value="Genomic_DNA"/>
</dbReference>
<keyword evidence="2" id="KW-0238">DNA-binding</keyword>
<keyword evidence="1" id="KW-0805">Transcription regulation</keyword>
<dbReference type="KEGG" id="sfd:USDA257_c24440"/>
<dbReference type="GO" id="GO:0003700">
    <property type="term" value="F:DNA-binding transcription factor activity"/>
    <property type="evidence" value="ECO:0007669"/>
    <property type="project" value="InterPro"/>
</dbReference>
<proteinExistence type="predicted"/>
<keyword evidence="3" id="KW-0804">Transcription</keyword>
<organism evidence="5 6">
    <name type="scientific">Sinorhizobium fredii (strain USDA 257)</name>
    <dbReference type="NCBI Taxonomy" id="1185652"/>
    <lineage>
        <taxon>Bacteria</taxon>
        <taxon>Pseudomonadati</taxon>
        <taxon>Pseudomonadota</taxon>
        <taxon>Alphaproteobacteria</taxon>
        <taxon>Hyphomicrobiales</taxon>
        <taxon>Rhizobiaceae</taxon>
        <taxon>Sinorhizobium/Ensifer group</taxon>
        <taxon>Sinorhizobium</taxon>
    </lineage>
</organism>
<dbReference type="PATRIC" id="fig|1185652.3.peg.2533"/>
<dbReference type="InterPro" id="IPR050204">
    <property type="entry name" value="AraC_XylS_family_regulators"/>
</dbReference>
<dbReference type="SUPFAM" id="SSF52317">
    <property type="entry name" value="Class I glutamine amidotransferase-like"/>
    <property type="match status" value="1"/>
</dbReference>
<dbReference type="PROSITE" id="PS00041">
    <property type="entry name" value="HTH_ARAC_FAMILY_1"/>
    <property type="match status" value="1"/>
</dbReference>
<dbReference type="eggNOG" id="COG4977">
    <property type="taxonomic scope" value="Bacteria"/>
</dbReference>
<dbReference type="InterPro" id="IPR018062">
    <property type="entry name" value="HTH_AraC-typ_CS"/>
</dbReference>
<dbReference type="InterPro" id="IPR018060">
    <property type="entry name" value="HTH_AraC"/>
</dbReference>
<dbReference type="SMART" id="SM00342">
    <property type="entry name" value="HTH_ARAC"/>
    <property type="match status" value="1"/>
</dbReference>
<evidence type="ECO:0000256" key="3">
    <source>
        <dbReference type="ARBA" id="ARBA00023163"/>
    </source>
</evidence>
<evidence type="ECO:0000256" key="2">
    <source>
        <dbReference type="ARBA" id="ARBA00023125"/>
    </source>
</evidence>
<protein>
    <submittedName>
        <fullName evidence="5">Transcriptional regulator, AraC family</fullName>
    </submittedName>
</protein>
<dbReference type="PROSITE" id="PS01124">
    <property type="entry name" value="HTH_ARAC_FAMILY_2"/>
    <property type="match status" value="1"/>
</dbReference>
<dbReference type="SUPFAM" id="SSF46689">
    <property type="entry name" value="Homeodomain-like"/>
    <property type="match status" value="2"/>
</dbReference>
<dbReference type="InterPro" id="IPR020449">
    <property type="entry name" value="Tscrpt_reg_AraC-type_HTH"/>
</dbReference>
<gene>
    <name evidence="5" type="ORF">USDA257_c24440</name>
</gene>
<feature type="domain" description="HTH araC/xylS-type" evidence="4">
    <location>
        <begin position="223"/>
        <end position="321"/>
    </location>
</feature>
<dbReference type="InterPro" id="IPR029062">
    <property type="entry name" value="Class_I_gatase-like"/>
</dbReference>
<accession>I3X564</accession>
<reference evidence="5 6" key="1">
    <citation type="journal article" date="2012" name="J. Bacteriol.">
        <title>Complete genome sequence of the broad-host-range strain Sinorhizobium fredii USDA257.</title>
        <authorList>
            <person name="Schuldes J."/>
            <person name="Rodriguez Orbegoso M."/>
            <person name="Schmeisser C."/>
            <person name="Krishnan H.B."/>
            <person name="Daniel R."/>
            <person name="Streit W.R."/>
        </authorList>
    </citation>
    <scope>NUCLEOTIDE SEQUENCE [LARGE SCALE GENOMIC DNA]</scope>
    <source>
        <strain evidence="5 6">USDA 257</strain>
    </source>
</reference>
<dbReference type="PRINTS" id="PR00032">
    <property type="entry name" value="HTHARAC"/>
</dbReference>
<dbReference type="Pfam" id="PF12833">
    <property type="entry name" value="HTH_18"/>
    <property type="match status" value="1"/>
</dbReference>
<name>I3X564_SINF2</name>
<evidence type="ECO:0000313" key="6">
    <source>
        <dbReference type="Proteomes" id="UP000006180"/>
    </source>
</evidence>
<dbReference type="Pfam" id="PF01965">
    <property type="entry name" value="DJ-1_PfpI"/>
    <property type="match status" value="1"/>
</dbReference>
<dbReference type="RefSeq" id="WP_014763188.1">
    <property type="nucleotide sequence ID" value="NC_018000.1"/>
</dbReference>
<dbReference type="GO" id="GO:0043565">
    <property type="term" value="F:sequence-specific DNA binding"/>
    <property type="evidence" value="ECO:0007669"/>
    <property type="project" value="InterPro"/>
</dbReference>
<sequence>MLSMVRRRFSIFLTDGFSLMAFTSLTTPLRIANDVLGYQAYSWNIVSHDGRPVRSSCGVSLSAECDLDCARNTKAIDHARFLALLPGDKHEVFPARLISWVREAVSRGVSVAGVGRGALVLAEHGLLDGRRCAVHWSVFAPSIENFPQVVFSRAYYEIDGLIHTCAGEAAAFDLVLEIIKQDFGQELIDSINEIALQGRPRSRTDRQAMALHMRLERMSSPLLAVVKLMERTVSAPLTMEALAASSGMSRRRLQRLFQQHLGTTPRSFYRQLRIERAQALLENSTLPVIDVAMASGFVSQSHFTKVYKAFTGCTPQETRTARKREGGLVGSYRERAIVMSAFA</sequence>
<dbReference type="Proteomes" id="UP000006180">
    <property type="component" value="Chromosome"/>
</dbReference>
<dbReference type="STRING" id="1185652.USDA257_c24440"/>
<dbReference type="PANTHER" id="PTHR46796">
    <property type="entry name" value="HTH-TYPE TRANSCRIPTIONAL ACTIVATOR RHAS-RELATED"/>
    <property type="match status" value="1"/>
</dbReference>
<evidence type="ECO:0000313" key="5">
    <source>
        <dbReference type="EMBL" id="AFL51020.1"/>
    </source>
</evidence>
<evidence type="ECO:0000259" key="4">
    <source>
        <dbReference type="PROSITE" id="PS01124"/>
    </source>
</evidence>
<dbReference type="Gene3D" id="3.40.50.880">
    <property type="match status" value="1"/>
</dbReference>
<dbReference type="InterPro" id="IPR009057">
    <property type="entry name" value="Homeodomain-like_sf"/>
</dbReference>
<dbReference type="HOGENOM" id="CLU_000445_59_0_5"/>
<dbReference type="InterPro" id="IPR002818">
    <property type="entry name" value="DJ-1/PfpI"/>
</dbReference>
<dbReference type="Gene3D" id="1.10.10.60">
    <property type="entry name" value="Homeodomain-like"/>
    <property type="match status" value="2"/>
</dbReference>
<evidence type="ECO:0000256" key="1">
    <source>
        <dbReference type="ARBA" id="ARBA00023015"/>
    </source>
</evidence>